<evidence type="ECO:0000313" key="6">
    <source>
        <dbReference type="Proteomes" id="UP000199589"/>
    </source>
</evidence>
<sequence>MNIVVVSGSNVGEKTSIAANKVMNVLKEKYSEENTISILDLKKLSLEFSDGRNYLDYTADTKYVTQSLMNADVIFFGTPIFQASIPASLKNLFDLLPQNAFEYKTCSIITTAGSNKHYLIPEQQLKPILGYMKANIVPNYVYILDTDYDKGTIINDDIHFRIDKLVEDTIILAKAYKDIWSQQEDSYGF</sequence>
<proteinExistence type="predicted"/>
<evidence type="ECO:0000259" key="4">
    <source>
        <dbReference type="Pfam" id="PF03358"/>
    </source>
</evidence>
<evidence type="ECO:0000256" key="2">
    <source>
        <dbReference type="ARBA" id="ARBA00022643"/>
    </source>
</evidence>
<dbReference type="PANTHER" id="PTHR43408:SF2">
    <property type="entry name" value="FMN REDUCTASE (NADPH)"/>
    <property type="match status" value="1"/>
</dbReference>
<dbReference type="InterPro" id="IPR005025">
    <property type="entry name" value="FMN_Rdtase-like_dom"/>
</dbReference>
<organism evidence="5 6">
    <name type="scientific">Marinilactibacillus piezotolerans</name>
    <dbReference type="NCBI Taxonomy" id="258723"/>
    <lineage>
        <taxon>Bacteria</taxon>
        <taxon>Bacillati</taxon>
        <taxon>Bacillota</taxon>
        <taxon>Bacilli</taxon>
        <taxon>Lactobacillales</taxon>
        <taxon>Carnobacteriaceae</taxon>
        <taxon>Marinilactibacillus</taxon>
    </lineage>
</organism>
<accession>A0A1I3UWY7</accession>
<dbReference type="EMBL" id="FOSJ01000001">
    <property type="protein sequence ID" value="SFJ86407.1"/>
    <property type="molecule type" value="Genomic_DNA"/>
</dbReference>
<evidence type="ECO:0000256" key="3">
    <source>
        <dbReference type="ARBA" id="ARBA00023002"/>
    </source>
</evidence>
<evidence type="ECO:0000313" key="5">
    <source>
        <dbReference type="EMBL" id="SFJ86407.1"/>
    </source>
</evidence>
<reference evidence="6" key="1">
    <citation type="submission" date="2016-10" db="EMBL/GenBank/DDBJ databases">
        <authorList>
            <person name="Varghese N."/>
            <person name="Submissions S."/>
        </authorList>
    </citation>
    <scope>NUCLEOTIDE SEQUENCE [LARGE SCALE GENOMIC DNA]</scope>
    <source>
        <strain evidence="6">DSM 16108</strain>
    </source>
</reference>
<dbReference type="RefSeq" id="WP_072694732.1">
    <property type="nucleotide sequence ID" value="NZ_FOSJ01000001.1"/>
</dbReference>
<protein>
    <submittedName>
        <fullName evidence="5">FMN reductase</fullName>
    </submittedName>
</protein>
<dbReference type="InterPro" id="IPR051814">
    <property type="entry name" value="NAD(P)H-dep_FMN_reductase"/>
</dbReference>
<keyword evidence="6" id="KW-1185">Reference proteome</keyword>
<keyword evidence="2" id="KW-0288">FMN</keyword>
<keyword evidence="1" id="KW-0285">Flavoprotein</keyword>
<dbReference type="InterPro" id="IPR029039">
    <property type="entry name" value="Flavoprotein-like_sf"/>
</dbReference>
<dbReference type="Gene3D" id="3.40.50.360">
    <property type="match status" value="1"/>
</dbReference>
<evidence type="ECO:0000256" key="1">
    <source>
        <dbReference type="ARBA" id="ARBA00022630"/>
    </source>
</evidence>
<dbReference type="AlphaFoldDB" id="A0A1I3UWY7"/>
<dbReference type="OrthoDB" id="9812295at2"/>
<dbReference type="GO" id="GO:0016491">
    <property type="term" value="F:oxidoreductase activity"/>
    <property type="evidence" value="ECO:0007669"/>
    <property type="project" value="UniProtKB-KW"/>
</dbReference>
<dbReference type="Pfam" id="PF03358">
    <property type="entry name" value="FMN_red"/>
    <property type="match status" value="1"/>
</dbReference>
<gene>
    <name evidence="5" type="ORF">SAMN04488569_1001135</name>
</gene>
<keyword evidence="3" id="KW-0560">Oxidoreductase</keyword>
<dbReference type="SUPFAM" id="SSF52218">
    <property type="entry name" value="Flavoproteins"/>
    <property type="match status" value="1"/>
</dbReference>
<dbReference type="Proteomes" id="UP000199589">
    <property type="component" value="Unassembled WGS sequence"/>
</dbReference>
<feature type="domain" description="NADPH-dependent FMN reductase-like" evidence="4">
    <location>
        <begin position="1"/>
        <end position="146"/>
    </location>
</feature>
<dbReference type="PANTHER" id="PTHR43408">
    <property type="entry name" value="FMN REDUCTASE (NADPH)"/>
    <property type="match status" value="1"/>
</dbReference>
<name>A0A1I3UWY7_9LACT</name>